<protein>
    <recommendedName>
        <fullName evidence="1">PiggyBac transposable element-derived protein domain-containing protein</fullName>
    </recommendedName>
</protein>
<dbReference type="PANTHER" id="PTHR46599:SF3">
    <property type="entry name" value="PIGGYBAC TRANSPOSABLE ELEMENT-DERIVED PROTEIN 4"/>
    <property type="match status" value="1"/>
</dbReference>
<accession>A0ABQ9HDA7</accession>
<dbReference type="PANTHER" id="PTHR46599">
    <property type="entry name" value="PIGGYBAC TRANSPOSABLE ELEMENT-DERIVED PROTEIN 4"/>
    <property type="match status" value="1"/>
</dbReference>
<evidence type="ECO:0000313" key="2">
    <source>
        <dbReference type="EMBL" id="KAJ8882330.1"/>
    </source>
</evidence>
<comment type="caution">
    <text evidence="2">The sequence shown here is derived from an EMBL/GenBank/DDBJ whole genome shotgun (WGS) entry which is preliminary data.</text>
</comment>
<name>A0ABQ9HDA7_9NEOP</name>
<keyword evidence="3" id="KW-1185">Reference proteome</keyword>
<organism evidence="2 3">
    <name type="scientific">Dryococelus australis</name>
    <dbReference type="NCBI Taxonomy" id="614101"/>
    <lineage>
        <taxon>Eukaryota</taxon>
        <taxon>Metazoa</taxon>
        <taxon>Ecdysozoa</taxon>
        <taxon>Arthropoda</taxon>
        <taxon>Hexapoda</taxon>
        <taxon>Insecta</taxon>
        <taxon>Pterygota</taxon>
        <taxon>Neoptera</taxon>
        <taxon>Polyneoptera</taxon>
        <taxon>Phasmatodea</taxon>
        <taxon>Verophasmatodea</taxon>
        <taxon>Anareolatae</taxon>
        <taxon>Phasmatidae</taxon>
        <taxon>Eurycanthinae</taxon>
        <taxon>Dryococelus</taxon>
    </lineage>
</organism>
<proteinExistence type="predicted"/>
<evidence type="ECO:0000259" key="1">
    <source>
        <dbReference type="Pfam" id="PF13843"/>
    </source>
</evidence>
<evidence type="ECO:0000313" key="3">
    <source>
        <dbReference type="Proteomes" id="UP001159363"/>
    </source>
</evidence>
<dbReference type="Pfam" id="PF13843">
    <property type="entry name" value="DDE_Tnp_1_7"/>
    <property type="match status" value="1"/>
</dbReference>
<dbReference type="EMBL" id="JARBHB010000005">
    <property type="protein sequence ID" value="KAJ8882330.1"/>
    <property type="molecule type" value="Genomic_DNA"/>
</dbReference>
<dbReference type="Proteomes" id="UP001159363">
    <property type="component" value="Chromosome 4"/>
</dbReference>
<gene>
    <name evidence="2" type="ORF">PR048_014132</name>
</gene>
<reference evidence="2 3" key="1">
    <citation type="submission" date="2023-02" db="EMBL/GenBank/DDBJ databases">
        <title>LHISI_Scaffold_Assembly.</title>
        <authorList>
            <person name="Stuart O.P."/>
            <person name="Cleave R."/>
            <person name="Magrath M.J.L."/>
            <person name="Mikheyev A.S."/>
        </authorList>
    </citation>
    <scope>NUCLEOTIDE SEQUENCE [LARGE SCALE GENOMIC DNA]</scope>
    <source>
        <strain evidence="2">Daus_M_001</strain>
        <tissue evidence="2">Leg muscle</tissue>
    </source>
</reference>
<sequence length="216" mass="25714">MTGDVEDVTFHSNLYATQNEKIFNLKEGESLCFLGINFMMGYHKLQSWKHCWSTPEDLGVPVITNAMPRDRFETILRYLHANDNTSVPHGNKDKIYKLWPVVNKLNDRLQQVYKWTRELSIDDSIILFKGRSTLKQYNHTNPIKRGYKLVYNLAFKVYQGNYELAETEFQDYSLGERVILELSKHAWGSVRELYLYNIYFLRSRFLRDWQQKKTHS</sequence>
<dbReference type="InterPro" id="IPR029526">
    <property type="entry name" value="PGBD"/>
</dbReference>
<feature type="domain" description="PiggyBac transposable element-derived protein" evidence="1">
    <location>
        <begin position="11"/>
        <end position="215"/>
    </location>
</feature>